<sequence length="495" mass="55591">MLYFRMIFIAIISFYTVRVVLDVLGVEDYGIYNVVAGIVAISSFIPTALSSATQRYFSFALGENNLVKLEQVFSTNLIIYMGVAAVAVLLLEAVGFYLVSQYLKLPEDKAGSAMLLYHLAVFSFAFSIFSAPFMAIIISHEDMNIYAIITVTESVVKLLAVFFLAQLPFDRLVAYGWLMMLAALAVMLMYMVTAFRKYPECHLRKLTANKALVKEVLGFTGWAVFGSFTTIIRTHGVTVLLNQIFNPTVVAARAIAIQVVSFTNVFAQNFNTALYPPIIKSYAENNKTEMYQLVLDGSKLTFFLMWILLLPMILKIEFLVDLWLKNAPVETYLFAQLALLESLIFAISMPLATAARAPGKMRLYELALGTIQLLILPVSWLVLYYGYPAYSVFVVAIVANVAMFFARLFLVEYLTGLSSVQFIKQVLSRVTQVVFVTGFVMYHLEGFFRNTLGSVVLYGILSVLLNLAVIFILGIDRKTREKFKIFGLRFIKARA</sequence>
<evidence type="ECO:0000256" key="1">
    <source>
        <dbReference type="ARBA" id="ARBA00004651"/>
    </source>
</evidence>
<evidence type="ECO:0000313" key="7">
    <source>
        <dbReference type="EMBL" id="PNF82783.1"/>
    </source>
</evidence>
<dbReference type="PANTHER" id="PTHR30250">
    <property type="entry name" value="PST FAMILY PREDICTED COLANIC ACID TRANSPORTER"/>
    <property type="match status" value="1"/>
</dbReference>
<name>A0A2N8S841_STUST</name>
<evidence type="ECO:0000256" key="4">
    <source>
        <dbReference type="ARBA" id="ARBA00022989"/>
    </source>
</evidence>
<comment type="caution">
    <text evidence="7">The sequence shown here is derived from an EMBL/GenBank/DDBJ whole genome shotgun (WGS) entry which is preliminary data.</text>
</comment>
<proteinExistence type="predicted"/>
<feature type="transmembrane region" description="Helical" evidence="6">
    <location>
        <begin position="426"/>
        <end position="444"/>
    </location>
</feature>
<feature type="transmembrane region" description="Helical" evidence="6">
    <location>
        <begin position="366"/>
        <end position="387"/>
    </location>
</feature>
<accession>A0A2N8S841</accession>
<dbReference type="EMBL" id="POUN01000001">
    <property type="protein sequence ID" value="PNF82783.1"/>
    <property type="molecule type" value="Genomic_DNA"/>
</dbReference>
<dbReference type="Pfam" id="PF01943">
    <property type="entry name" value="Polysacc_synt"/>
    <property type="match status" value="1"/>
</dbReference>
<dbReference type="InterPro" id="IPR002797">
    <property type="entry name" value="Polysacc_synth"/>
</dbReference>
<evidence type="ECO:0000256" key="6">
    <source>
        <dbReference type="SAM" id="Phobius"/>
    </source>
</evidence>
<feature type="transmembrane region" description="Helical" evidence="6">
    <location>
        <begin position="77"/>
        <end position="103"/>
    </location>
</feature>
<feature type="transmembrane region" description="Helical" evidence="6">
    <location>
        <begin position="115"/>
        <end position="138"/>
    </location>
</feature>
<evidence type="ECO:0000256" key="5">
    <source>
        <dbReference type="ARBA" id="ARBA00023136"/>
    </source>
</evidence>
<keyword evidence="4 6" id="KW-1133">Transmembrane helix</keyword>
<dbReference type="Proteomes" id="UP000235925">
    <property type="component" value="Unassembled WGS sequence"/>
</dbReference>
<feature type="transmembrane region" description="Helical" evidence="6">
    <location>
        <begin position="332"/>
        <end position="354"/>
    </location>
</feature>
<reference evidence="7 8" key="1">
    <citation type="submission" date="2018-01" db="EMBL/GenBank/DDBJ databases">
        <title>Denitrification phenotypes of diverse strains of Pseudomonas stutzeri.</title>
        <authorList>
            <person name="Milligan D.A."/>
            <person name="Bergaust L."/>
            <person name="Bakken L.R."/>
            <person name="Frostegard A."/>
        </authorList>
    </citation>
    <scope>NUCLEOTIDE SEQUENCE [LARGE SCALE GENOMIC DNA]</scope>
    <source>
        <strain evidence="7 8">KC</strain>
    </source>
</reference>
<feature type="transmembrane region" description="Helical" evidence="6">
    <location>
        <begin position="31"/>
        <end position="49"/>
    </location>
</feature>
<evidence type="ECO:0000256" key="2">
    <source>
        <dbReference type="ARBA" id="ARBA00022475"/>
    </source>
</evidence>
<evidence type="ECO:0000313" key="8">
    <source>
        <dbReference type="Proteomes" id="UP000235925"/>
    </source>
</evidence>
<feature type="transmembrane region" description="Helical" evidence="6">
    <location>
        <begin position="175"/>
        <end position="195"/>
    </location>
</feature>
<feature type="transmembrane region" description="Helical" evidence="6">
    <location>
        <begin position="300"/>
        <end position="320"/>
    </location>
</feature>
<keyword evidence="3 6" id="KW-0812">Transmembrane</keyword>
<organism evidence="7 8">
    <name type="scientific">Stutzerimonas stutzeri</name>
    <name type="common">Pseudomonas stutzeri</name>
    <dbReference type="NCBI Taxonomy" id="316"/>
    <lineage>
        <taxon>Bacteria</taxon>
        <taxon>Pseudomonadati</taxon>
        <taxon>Pseudomonadota</taxon>
        <taxon>Gammaproteobacteria</taxon>
        <taxon>Pseudomonadales</taxon>
        <taxon>Pseudomonadaceae</taxon>
        <taxon>Stutzerimonas</taxon>
    </lineage>
</organism>
<evidence type="ECO:0000256" key="3">
    <source>
        <dbReference type="ARBA" id="ARBA00022692"/>
    </source>
</evidence>
<keyword evidence="2" id="KW-1003">Cell membrane</keyword>
<feature type="transmembrane region" description="Helical" evidence="6">
    <location>
        <begin position="145"/>
        <end position="169"/>
    </location>
</feature>
<protein>
    <submittedName>
        <fullName evidence="7">Polysaccharide biosynthesis protein</fullName>
    </submittedName>
</protein>
<dbReference type="PANTHER" id="PTHR30250:SF26">
    <property type="entry name" value="PSMA PROTEIN"/>
    <property type="match status" value="1"/>
</dbReference>
<dbReference type="InterPro" id="IPR050833">
    <property type="entry name" value="Poly_Biosynth_Transport"/>
</dbReference>
<feature type="transmembrane region" description="Helical" evidence="6">
    <location>
        <begin position="456"/>
        <end position="475"/>
    </location>
</feature>
<gene>
    <name evidence="7" type="ORF">CXK92_03595</name>
</gene>
<comment type="subcellular location">
    <subcellularLocation>
        <location evidence="1">Cell membrane</location>
        <topology evidence="1">Multi-pass membrane protein</topology>
    </subcellularLocation>
</comment>
<feature type="transmembrane region" description="Helical" evidence="6">
    <location>
        <begin position="7"/>
        <end position="25"/>
    </location>
</feature>
<keyword evidence="5 6" id="KW-0472">Membrane</keyword>
<dbReference type="AlphaFoldDB" id="A0A2N8S841"/>
<dbReference type="OrthoDB" id="5365632at2"/>
<feature type="transmembrane region" description="Helical" evidence="6">
    <location>
        <begin position="393"/>
        <end position="414"/>
    </location>
</feature>
<dbReference type="GO" id="GO:0005886">
    <property type="term" value="C:plasma membrane"/>
    <property type="evidence" value="ECO:0007669"/>
    <property type="project" value="UniProtKB-SubCell"/>
</dbReference>